<dbReference type="InterPro" id="IPR001173">
    <property type="entry name" value="Glyco_trans_2-like"/>
</dbReference>
<dbReference type="Proteomes" id="UP001595583">
    <property type="component" value="Unassembled WGS sequence"/>
</dbReference>
<evidence type="ECO:0000313" key="2">
    <source>
        <dbReference type="EMBL" id="MFC3205716.1"/>
    </source>
</evidence>
<protein>
    <submittedName>
        <fullName evidence="2">Glycosyltransferase family 2 protein</fullName>
    </submittedName>
</protein>
<dbReference type="PANTHER" id="PTHR22916:SF3">
    <property type="entry name" value="UDP-GLCNAC:BETAGAL BETA-1,3-N-ACETYLGLUCOSAMINYLTRANSFERASE-LIKE PROTEIN 1"/>
    <property type="match status" value="1"/>
</dbReference>
<sequence length="316" mass="34811">MERPAASVVVNNYNYARFVPRAVASALSQAGVDAEVIVVDDGSSDRSREVLDDFRGRAKIVLQENRGQAAAINTGVRASRGEIICFLDADDWWMPGKLAAVVAAFRADAGASLVYHRLQPVLVGGEPTLKPVPRTLCTGDLSRLLARSAGWWPFPMTSAIAVRRSAWQAVGDIPEHFRISADAWLAGIYPFFGRVAALPGSLGYYRIHANNWYRPVDDAAMLEKRMAHWRETVEATNRFLAGHGMPARVRLADHYPYHVAAARLAGVSLHRRLELALEGLCFAGEPNLLRRSRDALRTAWNLPAAHRRPGLSEALE</sequence>
<feature type="domain" description="Glycosyltransferase 2-like" evidence="1">
    <location>
        <begin position="7"/>
        <end position="114"/>
    </location>
</feature>
<keyword evidence="3" id="KW-1185">Reference proteome</keyword>
<gene>
    <name evidence="2" type="ORF">ACFOHJ_05785</name>
</gene>
<proteinExistence type="predicted"/>
<evidence type="ECO:0000259" key="1">
    <source>
        <dbReference type="Pfam" id="PF00535"/>
    </source>
</evidence>
<name>A0ABV7KBL2_9HYPH</name>
<dbReference type="EMBL" id="JBHRTK010000006">
    <property type="protein sequence ID" value="MFC3205716.1"/>
    <property type="molecule type" value="Genomic_DNA"/>
</dbReference>
<dbReference type="SUPFAM" id="SSF53448">
    <property type="entry name" value="Nucleotide-diphospho-sugar transferases"/>
    <property type="match status" value="1"/>
</dbReference>
<evidence type="ECO:0000313" key="3">
    <source>
        <dbReference type="Proteomes" id="UP001595583"/>
    </source>
</evidence>
<accession>A0ABV7KBL2</accession>
<dbReference type="Gene3D" id="3.90.550.10">
    <property type="entry name" value="Spore Coat Polysaccharide Biosynthesis Protein SpsA, Chain A"/>
    <property type="match status" value="1"/>
</dbReference>
<dbReference type="Pfam" id="PF00535">
    <property type="entry name" value="Glycos_transf_2"/>
    <property type="match status" value="1"/>
</dbReference>
<organism evidence="2 3">
    <name type="scientific">Aquamicrobium soli</name>
    <dbReference type="NCBI Taxonomy" id="1811518"/>
    <lineage>
        <taxon>Bacteria</taxon>
        <taxon>Pseudomonadati</taxon>
        <taxon>Pseudomonadota</taxon>
        <taxon>Alphaproteobacteria</taxon>
        <taxon>Hyphomicrobiales</taxon>
        <taxon>Phyllobacteriaceae</taxon>
        <taxon>Aquamicrobium</taxon>
    </lineage>
</organism>
<dbReference type="InterPro" id="IPR029044">
    <property type="entry name" value="Nucleotide-diphossugar_trans"/>
</dbReference>
<dbReference type="PANTHER" id="PTHR22916">
    <property type="entry name" value="GLYCOSYLTRANSFERASE"/>
    <property type="match status" value="1"/>
</dbReference>
<reference evidence="3" key="1">
    <citation type="journal article" date="2019" name="Int. J. Syst. Evol. Microbiol.">
        <title>The Global Catalogue of Microorganisms (GCM) 10K type strain sequencing project: providing services to taxonomists for standard genome sequencing and annotation.</title>
        <authorList>
            <consortium name="The Broad Institute Genomics Platform"/>
            <consortium name="The Broad Institute Genome Sequencing Center for Infectious Disease"/>
            <person name="Wu L."/>
            <person name="Ma J."/>
        </authorList>
    </citation>
    <scope>NUCLEOTIDE SEQUENCE [LARGE SCALE GENOMIC DNA]</scope>
    <source>
        <strain evidence="3">KCTC 52165</strain>
    </source>
</reference>
<comment type="caution">
    <text evidence="2">The sequence shown here is derived from an EMBL/GenBank/DDBJ whole genome shotgun (WGS) entry which is preliminary data.</text>
</comment>
<dbReference type="RefSeq" id="WP_378219427.1">
    <property type="nucleotide sequence ID" value="NZ_JBHRTK010000006.1"/>
</dbReference>